<feature type="region of interest" description="Disordered" evidence="1">
    <location>
        <begin position="511"/>
        <end position="533"/>
    </location>
</feature>
<dbReference type="InterPro" id="IPR025101">
    <property type="entry name" value="DUF4012"/>
</dbReference>
<evidence type="ECO:0000256" key="1">
    <source>
        <dbReference type="SAM" id="MobiDB-lite"/>
    </source>
</evidence>
<protein>
    <submittedName>
        <fullName evidence="2">DUF4012 domain-containing protein</fullName>
    </submittedName>
</protein>
<keyword evidence="3" id="KW-1185">Reference proteome</keyword>
<gene>
    <name evidence="2" type="ORF">IEQ44_09035</name>
</gene>
<dbReference type="Pfam" id="PF13196">
    <property type="entry name" value="DUF4012"/>
    <property type="match status" value="1"/>
</dbReference>
<dbReference type="RefSeq" id="WP_193638130.1">
    <property type="nucleotide sequence ID" value="NZ_JADCSA010000007.1"/>
</dbReference>
<sequence length="636" mass="70095">MNFVRRHPVWVSLGALVLLVVILGLLALPLRGVQADATEAQADLTKAAEAIKAGDMEEGWEHVAAARVHVDDVTDVTDGASGRVLSLVPYFGRGVGDARRLATAMDELTTALEVAEDIYPEVSGDESTLLRDGNINLATMNKLVDSVERIEDHVLEARTQLEDVHDEAPLLGTMAARKRDAALDQVRPAASGLKRMRPLVDSLPDVLGAKGERKYLLAMMNPSEMKYSGGSMLTFSVLEVEDGVLRRGKVRDVSTNPKLFRRGFWENVEGNVFASPYSERITHANVAPSWPVAGEETLRAWEWLRRERADDPSMDGLIAIDLVALSHVLRATGPLQVAGVGEVTADNLLPKLAGDYARFTPEQQAQRKSLNRRLIPAFTDRLFSGVDFVGTMKAMNQSAQERHLALYFRDEDEQAAAREVGFDGDLSQTDHDYLAVFTQNILASKADYFQRKDVVSRVKVRPDGSARVTLDATVENTASGLMSGQLSEYTDPDLTMFMATFLPRGAQVRSLTVTDSDGQRPGGNPDPTISETGEYFDRPYVRERVVARAGDSARMQLVYDVPRAATISRDTMTYRLDVDPHPTVSKAQHSTTVIWPKGWKVFSVPTDWVVTKQGHALWKQPTFAKSESFTLTATRG</sequence>
<dbReference type="Proteomes" id="UP000756387">
    <property type="component" value="Unassembled WGS sequence"/>
</dbReference>
<name>A0ABR9RUD0_9ACTN</name>
<accession>A0ABR9RUD0</accession>
<dbReference type="EMBL" id="JADCSA010000007">
    <property type="protein sequence ID" value="MBE7324797.1"/>
    <property type="molecule type" value="Genomic_DNA"/>
</dbReference>
<comment type="caution">
    <text evidence="2">The sequence shown here is derived from an EMBL/GenBank/DDBJ whole genome shotgun (WGS) entry which is preliminary data.</text>
</comment>
<reference evidence="2 3" key="1">
    <citation type="submission" date="2020-10" db="EMBL/GenBank/DDBJ databases">
        <title>Nocardioides sp. isolated from sludge.</title>
        <authorList>
            <person name="Zhang X."/>
        </authorList>
    </citation>
    <scope>NUCLEOTIDE SEQUENCE [LARGE SCALE GENOMIC DNA]</scope>
    <source>
        <strain evidence="2 3">Y6</strain>
    </source>
</reference>
<organism evidence="2 3">
    <name type="scientific">Nocardioides malaquae</name>
    <dbReference type="NCBI Taxonomy" id="2773426"/>
    <lineage>
        <taxon>Bacteria</taxon>
        <taxon>Bacillati</taxon>
        <taxon>Actinomycetota</taxon>
        <taxon>Actinomycetes</taxon>
        <taxon>Propionibacteriales</taxon>
        <taxon>Nocardioidaceae</taxon>
        <taxon>Nocardioides</taxon>
    </lineage>
</organism>
<evidence type="ECO:0000313" key="2">
    <source>
        <dbReference type="EMBL" id="MBE7324797.1"/>
    </source>
</evidence>
<evidence type="ECO:0000313" key="3">
    <source>
        <dbReference type="Proteomes" id="UP000756387"/>
    </source>
</evidence>
<proteinExistence type="predicted"/>